<evidence type="ECO:0000313" key="2">
    <source>
        <dbReference type="Proteomes" id="UP000675881"/>
    </source>
</evidence>
<gene>
    <name evidence="1" type="ORF">LSAA_5686</name>
</gene>
<proteinExistence type="predicted"/>
<name>A0A7R8CKD8_LEPSM</name>
<organism evidence="1 2">
    <name type="scientific">Lepeophtheirus salmonis</name>
    <name type="common">Salmon louse</name>
    <name type="synonym">Caligus salmonis</name>
    <dbReference type="NCBI Taxonomy" id="72036"/>
    <lineage>
        <taxon>Eukaryota</taxon>
        <taxon>Metazoa</taxon>
        <taxon>Ecdysozoa</taxon>
        <taxon>Arthropoda</taxon>
        <taxon>Crustacea</taxon>
        <taxon>Multicrustacea</taxon>
        <taxon>Hexanauplia</taxon>
        <taxon>Copepoda</taxon>
        <taxon>Siphonostomatoida</taxon>
        <taxon>Caligidae</taxon>
        <taxon>Lepeophtheirus</taxon>
    </lineage>
</organism>
<dbReference type="EMBL" id="HG994593">
    <property type="protein sequence ID" value="CAF2847229.1"/>
    <property type="molecule type" value="Genomic_DNA"/>
</dbReference>
<sequence>MYSLNTALFIIIKTYTIMPNKSCVSNVEMKNSGRMFIGGGRRIQYMMINSYLTFNLYQKNVNLDWSCVNHLTTNRNITSSTPIADERKRIEEASLKSSMLLFINFRVQKRLDCGHDLTTKLKSGTLKNCTQMGSSNLFKPIPGCPYLTLPMTMLSATLQCPGPSGMRMGPLCMHVSCLSSQKPT</sequence>
<keyword evidence="2" id="KW-1185">Reference proteome</keyword>
<reference evidence="1" key="1">
    <citation type="submission" date="2021-02" db="EMBL/GenBank/DDBJ databases">
        <authorList>
            <person name="Bekaert M."/>
        </authorList>
    </citation>
    <scope>NUCLEOTIDE SEQUENCE</scope>
    <source>
        <strain evidence="1">IoA-00</strain>
    </source>
</reference>
<accession>A0A7R8CKD8</accession>
<dbReference type="AlphaFoldDB" id="A0A7R8CKD8"/>
<dbReference type="Proteomes" id="UP000675881">
    <property type="component" value="Chromosome 14"/>
</dbReference>
<evidence type="ECO:0000313" key="1">
    <source>
        <dbReference type="EMBL" id="CAF2847229.1"/>
    </source>
</evidence>
<protein>
    <submittedName>
        <fullName evidence="1">(salmon louse) hypothetical protein</fullName>
    </submittedName>
</protein>